<dbReference type="Proteomes" id="UP000824120">
    <property type="component" value="Chromosome 8"/>
</dbReference>
<feature type="non-terminal residue" evidence="3">
    <location>
        <position position="475"/>
    </location>
</feature>
<organism evidence="3 4">
    <name type="scientific">Solanum commersonii</name>
    <name type="common">Commerson's wild potato</name>
    <name type="synonym">Commerson's nightshade</name>
    <dbReference type="NCBI Taxonomy" id="4109"/>
    <lineage>
        <taxon>Eukaryota</taxon>
        <taxon>Viridiplantae</taxon>
        <taxon>Streptophyta</taxon>
        <taxon>Embryophyta</taxon>
        <taxon>Tracheophyta</taxon>
        <taxon>Spermatophyta</taxon>
        <taxon>Magnoliopsida</taxon>
        <taxon>eudicotyledons</taxon>
        <taxon>Gunneridae</taxon>
        <taxon>Pentapetalae</taxon>
        <taxon>asterids</taxon>
        <taxon>lamiids</taxon>
        <taxon>Solanales</taxon>
        <taxon>Solanaceae</taxon>
        <taxon>Solanoideae</taxon>
        <taxon>Solaneae</taxon>
        <taxon>Solanum</taxon>
    </lineage>
</organism>
<comment type="similarity">
    <text evidence="1">Belongs to the group II decarboxylase family.</text>
</comment>
<dbReference type="EMBL" id="JACXVP010000008">
    <property type="protein sequence ID" value="KAG5589922.1"/>
    <property type="molecule type" value="Genomic_DNA"/>
</dbReference>
<dbReference type="InterPro" id="IPR051151">
    <property type="entry name" value="Group_II_Decarboxylase"/>
</dbReference>
<comment type="caution">
    <text evidence="3">The sequence shown here is derived from an EMBL/GenBank/DDBJ whole genome shotgun (WGS) entry which is preliminary data.</text>
</comment>
<proteinExistence type="inferred from homology"/>
<accession>A0A9J5XQ54</accession>
<dbReference type="PANTHER" id="PTHR46101:SF12">
    <property type="entry name" value="AROMATIC AMINO ACID DECARBOXYLASE 1A"/>
    <property type="match status" value="1"/>
</dbReference>
<evidence type="ECO:0000313" key="3">
    <source>
        <dbReference type="EMBL" id="KAG5589922.1"/>
    </source>
</evidence>
<dbReference type="InterPro" id="IPR015424">
    <property type="entry name" value="PyrdxlP-dep_Trfase"/>
</dbReference>
<keyword evidence="2" id="KW-0456">Lyase</keyword>
<protein>
    <submittedName>
        <fullName evidence="3">Uncharacterized protein</fullName>
    </submittedName>
</protein>
<dbReference type="SUPFAM" id="SSF53383">
    <property type="entry name" value="PLP-dependent transferases"/>
    <property type="match status" value="3"/>
</dbReference>
<dbReference type="OrthoDB" id="1928847at2759"/>
<keyword evidence="2" id="KW-0210">Decarboxylase</keyword>
<evidence type="ECO:0000313" key="4">
    <source>
        <dbReference type="Proteomes" id="UP000824120"/>
    </source>
</evidence>
<keyword evidence="4" id="KW-1185">Reference proteome</keyword>
<evidence type="ECO:0000256" key="1">
    <source>
        <dbReference type="ARBA" id="ARBA00009533"/>
    </source>
</evidence>
<dbReference type="Gene3D" id="3.40.640.10">
    <property type="entry name" value="Type I PLP-dependent aspartate aminotransferase-like (Major domain)"/>
    <property type="match status" value="2"/>
</dbReference>
<dbReference type="PANTHER" id="PTHR46101">
    <property type="match status" value="1"/>
</dbReference>
<dbReference type="AlphaFoldDB" id="A0A9J5XQ54"/>
<gene>
    <name evidence="3" type="ORF">H5410_040436</name>
</gene>
<dbReference type="InterPro" id="IPR015421">
    <property type="entry name" value="PyrdxlP-dep_Trfase_major"/>
</dbReference>
<dbReference type="Gene3D" id="3.90.1150.10">
    <property type="entry name" value="Aspartate Aminotransferase, domain 1"/>
    <property type="match status" value="1"/>
</dbReference>
<sequence>MMSKIVASLPSDTTRAARKKLQLAVIEPELGSGVSSPEYILDNYLKTLAQRVKYHLDFEVAVLDWFAKLWEIEKDEYWGYVTHGGTKGNLHGILIGKIMASLPSENIVNGNIKKVVKVTPPGPRKKLELAVIEPGLGSGVSSPDYILDNYLKTLTQRVKYHLGFPENICYDHHVALAPLLQFHLNNCGDPFMENPVDFHSKDFEVAVLDWFAKLWEIEKDEYWGYVTHGGTEGNLHGIWIGRELLSNGILYASKDSHYSVFKAARLYRINLEIINTSTNGEIDYSDLRANFLHNKDKPAITNINIEERLTTKALKAGFISTELLIRYCKLIGHKYPDHICSKCNSEDNIIPDVNLDLSSKGQIGIQQDVKRCLNNARYLKDRLQQANISVMLNELSTIVVLERPHDHEFTRHWQLSCVRHIAHVIVMPSITRETLDDFFIDLVQKRKMWFQDGSVKPPCVADDIGAQNCSCALHN</sequence>
<dbReference type="InterPro" id="IPR015422">
    <property type="entry name" value="PyrdxlP-dep_Trfase_small"/>
</dbReference>
<reference evidence="3 4" key="1">
    <citation type="submission" date="2020-09" db="EMBL/GenBank/DDBJ databases">
        <title>De no assembly of potato wild relative species, Solanum commersonii.</title>
        <authorList>
            <person name="Cho K."/>
        </authorList>
    </citation>
    <scope>NUCLEOTIDE SEQUENCE [LARGE SCALE GENOMIC DNA]</scope>
    <source>
        <strain evidence="3">LZ3.2</strain>
        <tissue evidence="3">Leaf</tissue>
    </source>
</reference>
<dbReference type="GO" id="GO:0016831">
    <property type="term" value="F:carboxy-lyase activity"/>
    <property type="evidence" value="ECO:0007669"/>
    <property type="project" value="UniProtKB-KW"/>
</dbReference>
<name>A0A9J5XQ54_SOLCO</name>
<evidence type="ECO:0000256" key="2">
    <source>
        <dbReference type="ARBA" id="ARBA00022793"/>
    </source>
</evidence>